<organism evidence="2 3">
    <name type="scientific">Dendrothele bispora (strain CBS 962.96)</name>
    <dbReference type="NCBI Taxonomy" id="1314807"/>
    <lineage>
        <taxon>Eukaryota</taxon>
        <taxon>Fungi</taxon>
        <taxon>Dikarya</taxon>
        <taxon>Basidiomycota</taxon>
        <taxon>Agaricomycotina</taxon>
        <taxon>Agaricomycetes</taxon>
        <taxon>Agaricomycetidae</taxon>
        <taxon>Agaricales</taxon>
        <taxon>Agaricales incertae sedis</taxon>
        <taxon>Dendrothele</taxon>
    </lineage>
</organism>
<evidence type="ECO:0000256" key="1">
    <source>
        <dbReference type="SAM" id="MobiDB-lite"/>
    </source>
</evidence>
<reference evidence="2 3" key="1">
    <citation type="journal article" date="2019" name="Nat. Ecol. Evol.">
        <title>Megaphylogeny resolves global patterns of mushroom evolution.</title>
        <authorList>
            <person name="Varga T."/>
            <person name="Krizsan K."/>
            <person name="Foldi C."/>
            <person name="Dima B."/>
            <person name="Sanchez-Garcia M."/>
            <person name="Sanchez-Ramirez S."/>
            <person name="Szollosi G.J."/>
            <person name="Szarkandi J.G."/>
            <person name="Papp V."/>
            <person name="Albert L."/>
            <person name="Andreopoulos W."/>
            <person name="Angelini C."/>
            <person name="Antonin V."/>
            <person name="Barry K.W."/>
            <person name="Bougher N.L."/>
            <person name="Buchanan P."/>
            <person name="Buyck B."/>
            <person name="Bense V."/>
            <person name="Catcheside P."/>
            <person name="Chovatia M."/>
            <person name="Cooper J."/>
            <person name="Damon W."/>
            <person name="Desjardin D."/>
            <person name="Finy P."/>
            <person name="Geml J."/>
            <person name="Haridas S."/>
            <person name="Hughes K."/>
            <person name="Justo A."/>
            <person name="Karasinski D."/>
            <person name="Kautmanova I."/>
            <person name="Kiss B."/>
            <person name="Kocsube S."/>
            <person name="Kotiranta H."/>
            <person name="LaButti K.M."/>
            <person name="Lechner B.E."/>
            <person name="Liimatainen K."/>
            <person name="Lipzen A."/>
            <person name="Lukacs Z."/>
            <person name="Mihaltcheva S."/>
            <person name="Morgado L.N."/>
            <person name="Niskanen T."/>
            <person name="Noordeloos M.E."/>
            <person name="Ohm R.A."/>
            <person name="Ortiz-Santana B."/>
            <person name="Ovrebo C."/>
            <person name="Racz N."/>
            <person name="Riley R."/>
            <person name="Savchenko A."/>
            <person name="Shiryaev A."/>
            <person name="Soop K."/>
            <person name="Spirin V."/>
            <person name="Szebenyi C."/>
            <person name="Tomsovsky M."/>
            <person name="Tulloss R.E."/>
            <person name="Uehling J."/>
            <person name="Grigoriev I.V."/>
            <person name="Vagvolgyi C."/>
            <person name="Papp T."/>
            <person name="Martin F.M."/>
            <person name="Miettinen O."/>
            <person name="Hibbett D.S."/>
            <person name="Nagy L.G."/>
        </authorList>
    </citation>
    <scope>NUCLEOTIDE SEQUENCE [LARGE SCALE GENOMIC DNA]</scope>
    <source>
        <strain evidence="2 3">CBS 962.96</strain>
    </source>
</reference>
<accession>A0A4V4HH37</accession>
<dbReference type="EMBL" id="ML179092">
    <property type="protein sequence ID" value="THV01276.1"/>
    <property type="molecule type" value="Genomic_DNA"/>
</dbReference>
<gene>
    <name evidence="2" type="ORF">K435DRAFT_776110</name>
</gene>
<sequence>MSQHDSSSSNQTQPSAPSQPSIFTLLTRLTYIPPSSDSPSPSSPPTPTRRSTKDLRSGGGVSVDPSVLDALFVLEQPVTRGSENAEHHASTTTTTTSSSAAVSSTANEGWLNLTTIAQDPVFTTPAGAFDGIDRIVRA</sequence>
<feature type="compositionally biased region" description="Polar residues" evidence="1">
    <location>
        <begin position="1"/>
        <end position="24"/>
    </location>
</feature>
<evidence type="ECO:0000313" key="3">
    <source>
        <dbReference type="Proteomes" id="UP000297245"/>
    </source>
</evidence>
<proteinExistence type="predicted"/>
<feature type="region of interest" description="Disordered" evidence="1">
    <location>
        <begin position="1"/>
        <end position="62"/>
    </location>
</feature>
<protein>
    <submittedName>
        <fullName evidence="2">Uncharacterized protein</fullName>
    </submittedName>
</protein>
<dbReference type="Proteomes" id="UP000297245">
    <property type="component" value="Unassembled WGS sequence"/>
</dbReference>
<feature type="region of interest" description="Disordered" evidence="1">
    <location>
        <begin position="78"/>
        <end position="104"/>
    </location>
</feature>
<evidence type="ECO:0000313" key="2">
    <source>
        <dbReference type="EMBL" id="THV01276.1"/>
    </source>
</evidence>
<dbReference type="AlphaFoldDB" id="A0A4V4HH37"/>
<name>A0A4V4HH37_DENBC</name>
<keyword evidence="3" id="KW-1185">Reference proteome</keyword>
<feature type="compositionally biased region" description="Low complexity" evidence="1">
    <location>
        <begin position="90"/>
        <end position="104"/>
    </location>
</feature>